<dbReference type="Proteomes" id="UP000292302">
    <property type="component" value="Unassembled WGS sequence"/>
</dbReference>
<accession>A0A4Q9QUD2</accession>
<evidence type="ECO:0000256" key="1">
    <source>
        <dbReference type="ARBA" id="ARBA00006739"/>
    </source>
</evidence>
<comment type="caution">
    <text evidence="5">The sequence shown here is derived from an EMBL/GenBank/DDBJ whole genome shotgun (WGS) entry which is preliminary data.</text>
</comment>
<dbReference type="CDD" id="cd00761">
    <property type="entry name" value="Glyco_tranf_GTA_type"/>
    <property type="match status" value="1"/>
</dbReference>
<gene>
    <name evidence="5" type="ORF">DNK06_00830</name>
</gene>
<feature type="domain" description="Glycosyltransferase 2-like" evidence="4">
    <location>
        <begin position="5"/>
        <end position="131"/>
    </location>
</feature>
<dbReference type="EMBL" id="QJUI01000001">
    <property type="protein sequence ID" value="TBU83970.1"/>
    <property type="molecule type" value="Genomic_DNA"/>
</dbReference>
<reference evidence="5 6" key="1">
    <citation type="submission" date="2018-06" db="EMBL/GenBank/DDBJ databases">
        <title>Three novel Pseudomonas species isolated from symptomatic oak.</title>
        <authorList>
            <person name="Bueno-Gonzalez V."/>
            <person name="Brady C."/>
        </authorList>
    </citation>
    <scope>NUCLEOTIDE SEQUENCE [LARGE SCALE GENOMIC DNA]</scope>
    <source>
        <strain evidence="5 6">P9A</strain>
    </source>
</reference>
<sequence length="324" mass="36578">MSTLSVLLPVYNAAPYVEDALNSLLQQSRPADQIVVINDGSTDGSAEILERLARREQRIELHNTANGGVSRARNLGLHHCSGDYIALMDADDQSLPARFEQQLATMDRLQLDACGCALRTFGRRNRTIVYPGDDATLKANYLFYGRTIPGPAVMLRRSAIADTRFDESLRYAEDFGFFLALILQSPTLHLHNIEQPLYAYRTHAEQASQRLAAENQANLSELLHCWLPVAGIECGRLQLASHYRLWHDQLALSDEELEHYLPLMQSLCGWLQNQTGSDPIIRALWTRAALLHARDSRATALIEKVSGLKLPLWQRLAARFHRRR</sequence>
<dbReference type="AlphaFoldDB" id="A0A4Q9QUD2"/>
<dbReference type="OrthoDB" id="9801954at2"/>
<keyword evidence="2" id="KW-0328">Glycosyltransferase</keyword>
<dbReference type="InterPro" id="IPR001173">
    <property type="entry name" value="Glyco_trans_2-like"/>
</dbReference>
<proteinExistence type="inferred from homology"/>
<evidence type="ECO:0000256" key="2">
    <source>
        <dbReference type="ARBA" id="ARBA00022676"/>
    </source>
</evidence>
<dbReference type="PANTHER" id="PTHR43685">
    <property type="entry name" value="GLYCOSYLTRANSFERASE"/>
    <property type="match status" value="1"/>
</dbReference>
<dbReference type="Gene3D" id="3.90.550.10">
    <property type="entry name" value="Spore Coat Polysaccharide Biosynthesis Protein SpsA, Chain A"/>
    <property type="match status" value="1"/>
</dbReference>
<evidence type="ECO:0000256" key="3">
    <source>
        <dbReference type="ARBA" id="ARBA00022679"/>
    </source>
</evidence>
<evidence type="ECO:0000313" key="6">
    <source>
        <dbReference type="Proteomes" id="UP000292302"/>
    </source>
</evidence>
<name>A0A4Q9QUD2_9GAMM</name>
<dbReference type="Pfam" id="PF00535">
    <property type="entry name" value="Glycos_transf_2"/>
    <property type="match status" value="1"/>
</dbReference>
<organism evidence="5 6">
    <name type="scientific">Phytopseudomonas daroniae</name>
    <dbReference type="NCBI Taxonomy" id="2487519"/>
    <lineage>
        <taxon>Bacteria</taxon>
        <taxon>Pseudomonadati</taxon>
        <taxon>Pseudomonadota</taxon>
        <taxon>Gammaproteobacteria</taxon>
        <taxon>Pseudomonadales</taxon>
        <taxon>Pseudomonadaceae</taxon>
        <taxon>Phytopseudomonas</taxon>
    </lineage>
</organism>
<evidence type="ECO:0000259" key="4">
    <source>
        <dbReference type="Pfam" id="PF00535"/>
    </source>
</evidence>
<keyword evidence="6" id="KW-1185">Reference proteome</keyword>
<dbReference type="RefSeq" id="WP_131178155.1">
    <property type="nucleotide sequence ID" value="NZ_QJUI01000001.1"/>
</dbReference>
<dbReference type="InterPro" id="IPR050834">
    <property type="entry name" value="Glycosyltransf_2"/>
</dbReference>
<keyword evidence="3" id="KW-0808">Transferase</keyword>
<protein>
    <recommendedName>
        <fullName evidence="4">Glycosyltransferase 2-like domain-containing protein</fullName>
    </recommendedName>
</protein>
<dbReference type="InterPro" id="IPR029044">
    <property type="entry name" value="Nucleotide-diphossugar_trans"/>
</dbReference>
<dbReference type="GO" id="GO:0016757">
    <property type="term" value="F:glycosyltransferase activity"/>
    <property type="evidence" value="ECO:0007669"/>
    <property type="project" value="UniProtKB-KW"/>
</dbReference>
<comment type="similarity">
    <text evidence="1">Belongs to the glycosyltransferase 2 family.</text>
</comment>
<evidence type="ECO:0000313" key="5">
    <source>
        <dbReference type="EMBL" id="TBU83970.1"/>
    </source>
</evidence>
<dbReference type="SUPFAM" id="SSF53448">
    <property type="entry name" value="Nucleotide-diphospho-sugar transferases"/>
    <property type="match status" value="1"/>
</dbReference>
<dbReference type="PANTHER" id="PTHR43685:SF5">
    <property type="entry name" value="GLYCOSYLTRANSFERASE EPSE-RELATED"/>
    <property type="match status" value="1"/>
</dbReference>